<dbReference type="SUPFAM" id="SSF81345">
    <property type="entry name" value="ABC transporter involved in vitamin B12 uptake, BtuC"/>
    <property type="match status" value="1"/>
</dbReference>
<dbReference type="InterPro" id="IPR000522">
    <property type="entry name" value="ABC_transptr_permease_BtuC"/>
</dbReference>
<feature type="transmembrane region" description="Helical" evidence="8">
    <location>
        <begin position="227"/>
        <end position="244"/>
    </location>
</feature>
<gene>
    <name evidence="9" type="ORF">GCM10022256_07020</name>
</gene>
<evidence type="ECO:0000313" key="10">
    <source>
        <dbReference type="Proteomes" id="UP001501594"/>
    </source>
</evidence>
<sequence>MTARVAAPPTGSRPEAAALPRQNPAIVLRAGTWLSLPLRRRSVVVGGLLALAVLALSVGTLTLGTLGIPLLDLPAAVVSPAPGRTEFVLNVLRGPRLVTALGVGAALGVAGALFQTVTRNPLGSPDVIGLGSGASAGAAFFGLLVPGVLPTPLGALVGAGAAMALVWLGTGRGFSSPSRMILVGIGVSAMAVAFVQFVVTRVNQQEATVLSSYINGTLADRSWSDSLTIWIPVVVLIPCALALERRLALVEMGDELAESLGARVLVTRTLVILVAIGLGAASVAAAGPIAFVSLTAPQIARRLARAPGAGMLLSALLGAALLVFADLLVQQSPFGAQLPVGLLTAVVGGVYLGYLLVTEWKKGTL</sequence>
<keyword evidence="5 8" id="KW-0812">Transmembrane</keyword>
<feature type="transmembrane region" description="Helical" evidence="8">
    <location>
        <begin position="97"/>
        <end position="115"/>
    </location>
</feature>
<comment type="subcellular location">
    <subcellularLocation>
        <location evidence="1">Cell membrane</location>
        <topology evidence="1">Multi-pass membrane protein</topology>
    </subcellularLocation>
</comment>
<evidence type="ECO:0000256" key="5">
    <source>
        <dbReference type="ARBA" id="ARBA00022692"/>
    </source>
</evidence>
<dbReference type="PANTHER" id="PTHR30472:SF24">
    <property type="entry name" value="FERRIC ENTEROBACTIN TRANSPORT SYSTEM PERMEASE PROTEIN FEPG"/>
    <property type="match status" value="1"/>
</dbReference>
<dbReference type="Pfam" id="PF01032">
    <property type="entry name" value="FecCD"/>
    <property type="match status" value="1"/>
</dbReference>
<evidence type="ECO:0000256" key="1">
    <source>
        <dbReference type="ARBA" id="ARBA00004651"/>
    </source>
</evidence>
<feature type="transmembrane region" description="Helical" evidence="8">
    <location>
        <begin position="265"/>
        <end position="291"/>
    </location>
</feature>
<dbReference type="Proteomes" id="UP001501594">
    <property type="component" value="Unassembled WGS sequence"/>
</dbReference>
<dbReference type="RefSeq" id="WP_344793642.1">
    <property type="nucleotide sequence ID" value="NZ_BAABAU010000001.1"/>
</dbReference>
<feature type="transmembrane region" description="Helical" evidence="8">
    <location>
        <begin position="180"/>
        <end position="199"/>
    </location>
</feature>
<evidence type="ECO:0000313" key="9">
    <source>
        <dbReference type="EMBL" id="GAA4265090.1"/>
    </source>
</evidence>
<feature type="transmembrane region" description="Helical" evidence="8">
    <location>
        <begin position="127"/>
        <end position="145"/>
    </location>
</feature>
<feature type="transmembrane region" description="Helical" evidence="8">
    <location>
        <begin position="151"/>
        <end position="168"/>
    </location>
</feature>
<reference evidence="10" key="1">
    <citation type="journal article" date="2019" name="Int. J. Syst. Evol. Microbiol.">
        <title>The Global Catalogue of Microorganisms (GCM) 10K type strain sequencing project: providing services to taxonomists for standard genome sequencing and annotation.</title>
        <authorList>
            <consortium name="The Broad Institute Genomics Platform"/>
            <consortium name="The Broad Institute Genome Sequencing Center for Infectious Disease"/>
            <person name="Wu L."/>
            <person name="Ma J."/>
        </authorList>
    </citation>
    <scope>NUCLEOTIDE SEQUENCE [LARGE SCALE GENOMIC DNA]</scope>
    <source>
        <strain evidence="10">JCM 17442</strain>
    </source>
</reference>
<keyword evidence="4" id="KW-1003">Cell membrane</keyword>
<organism evidence="9 10">
    <name type="scientific">Frondihabitans peucedani</name>
    <dbReference type="NCBI Taxonomy" id="598626"/>
    <lineage>
        <taxon>Bacteria</taxon>
        <taxon>Bacillati</taxon>
        <taxon>Actinomycetota</taxon>
        <taxon>Actinomycetes</taxon>
        <taxon>Micrococcales</taxon>
        <taxon>Microbacteriaceae</taxon>
        <taxon>Frondihabitans</taxon>
    </lineage>
</organism>
<comment type="caution">
    <text evidence="9">The sequence shown here is derived from an EMBL/GenBank/DDBJ whole genome shotgun (WGS) entry which is preliminary data.</text>
</comment>
<evidence type="ECO:0000256" key="3">
    <source>
        <dbReference type="ARBA" id="ARBA00022448"/>
    </source>
</evidence>
<dbReference type="CDD" id="cd06550">
    <property type="entry name" value="TM_ABC_iron-siderophores_like"/>
    <property type="match status" value="1"/>
</dbReference>
<evidence type="ECO:0000256" key="2">
    <source>
        <dbReference type="ARBA" id="ARBA00007935"/>
    </source>
</evidence>
<feature type="transmembrane region" description="Helical" evidence="8">
    <location>
        <begin position="336"/>
        <end position="357"/>
    </location>
</feature>
<evidence type="ECO:0000256" key="8">
    <source>
        <dbReference type="SAM" id="Phobius"/>
    </source>
</evidence>
<evidence type="ECO:0000256" key="6">
    <source>
        <dbReference type="ARBA" id="ARBA00022989"/>
    </source>
</evidence>
<dbReference type="PANTHER" id="PTHR30472">
    <property type="entry name" value="FERRIC ENTEROBACTIN TRANSPORT SYSTEM PERMEASE PROTEIN"/>
    <property type="match status" value="1"/>
</dbReference>
<keyword evidence="7 8" id="KW-0472">Membrane</keyword>
<dbReference type="EMBL" id="BAABAU010000001">
    <property type="protein sequence ID" value="GAA4265090.1"/>
    <property type="molecule type" value="Genomic_DNA"/>
</dbReference>
<keyword evidence="3" id="KW-0813">Transport</keyword>
<dbReference type="InterPro" id="IPR037294">
    <property type="entry name" value="ABC_BtuC-like"/>
</dbReference>
<evidence type="ECO:0000256" key="7">
    <source>
        <dbReference type="ARBA" id="ARBA00023136"/>
    </source>
</evidence>
<keyword evidence="6 8" id="KW-1133">Transmembrane helix</keyword>
<protein>
    <submittedName>
        <fullName evidence="9">Iron chelate uptake ABC transporter family permease subunit</fullName>
    </submittedName>
</protein>
<dbReference type="Gene3D" id="1.10.3470.10">
    <property type="entry name" value="ABC transporter involved in vitamin B12 uptake, BtuC"/>
    <property type="match status" value="1"/>
</dbReference>
<name>A0ABP8DYQ4_9MICO</name>
<comment type="similarity">
    <text evidence="2">Belongs to the binding-protein-dependent transport system permease family. FecCD subfamily.</text>
</comment>
<evidence type="ECO:0000256" key="4">
    <source>
        <dbReference type="ARBA" id="ARBA00022475"/>
    </source>
</evidence>
<feature type="transmembrane region" description="Helical" evidence="8">
    <location>
        <begin position="43"/>
        <end position="68"/>
    </location>
</feature>
<proteinExistence type="inferred from homology"/>
<accession>A0ABP8DYQ4</accession>
<keyword evidence="10" id="KW-1185">Reference proteome</keyword>
<feature type="transmembrane region" description="Helical" evidence="8">
    <location>
        <begin position="311"/>
        <end position="329"/>
    </location>
</feature>